<feature type="domain" description="Beta-galactosidase trimerisation" evidence="9">
    <location>
        <begin position="407"/>
        <end position="621"/>
    </location>
</feature>
<dbReference type="Gene3D" id="3.20.20.80">
    <property type="entry name" value="Glycosidases"/>
    <property type="match status" value="1"/>
</dbReference>
<proteinExistence type="inferred from homology"/>
<dbReference type="Gene3D" id="3.40.50.880">
    <property type="match status" value="1"/>
</dbReference>
<dbReference type="PANTHER" id="PTHR36447:SF2">
    <property type="entry name" value="BETA-GALACTOSIDASE YESZ"/>
    <property type="match status" value="1"/>
</dbReference>
<evidence type="ECO:0000259" key="9">
    <source>
        <dbReference type="Pfam" id="PF08532"/>
    </source>
</evidence>
<gene>
    <name evidence="10" type="ORF">C1706_04840</name>
</gene>
<reference evidence="10 11" key="1">
    <citation type="submission" date="2018-01" db="EMBL/GenBank/DDBJ databases">
        <title>Lactibacter flavus gen. nov., sp. nov., a novel bacterium of the family Propionibacteriaceae isolated from raw milk and dairy products.</title>
        <authorList>
            <person name="Wenning M."/>
            <person name="Breitenwieser F."/>
            <person name="Huptas C."/>
            <person name="von Neubeck M."/>
            <person name="Busse H.-J."/>
            <person name="Scherer S."/>
        </authorList>
    </citation>
    <scope>NUCLEOTIDE SEQUENCE [LARGE SCALE GENOMIC DNA]</scope>
    <source>
        <strain evidence="10 11">VG341</strain>
    </source>
</reference>
<dbReference type="AlphaFoldDB" id="A0A4Q2EG04"/>
<comment type="catalytic activity">
    <reaction evidence="1">
        <text>Hydrolysis of terminal non-reducing beta-D-galactose residues in beta-D-galactosides.</text>
        <dbReference type="EC" id="3.2.1.23"/>
    </reaction>
</comment>
<comment type="similarity">
    <text evidence="2">Belongs to the glycosyl hydrolase 42 family.</text>
</comment>
<evidence type="ECO:0000256" key="6">
    <source>
        <dbReference type="ARBA" id="ARBA00022833"/>
    </source>
</evidence>
<dbReference type="EC" id="3.2.1.23" evidence="3"/>
<dbReference type="InterPro" id="IPR017853">
    <property type="entry name" value="GH"/>
</dbReference>
<dbReference type="GO" id="GO:0046872">
    <property type="term" value="F:metal ion binding"/>
    <property type="evidence" value="ECO:0007669"/>
    <property type="project" value="UniProtKB-KW"/>
</dbReference>
<keyword evidence="11" id="KW-1185">Reference proteome</keyword>
<dbReference type="EMBL" id="PPCV01000003">
    <property type="protein sequence ID" value="RXW32500.1"/>
    <property type="molecule type" value="Genomic_DNA"/>
</dbReference>
<dbReference type="GO" id="GO:0005975">
    <property type="term" value="P:carbohydrate metabolic process"/>
    <property type="evidence" value="ECO:0007669"/>
    <property type="project" value="InterPro"/>
</dbReference>
<comment type="caution">
    <text evidence="10">The sequence shown here is derived from an EMBL/GenBank/DDBJ whole genome shotgun (WGS) entry which is preliminary data.</text>
</comment>
<evidence type="ECO:0000256" key="7">
    <source>
        <dbReference type="ARBA" id="ARBA00023295"/>
    </source>
</evidence>
<dbReference type="InterPro" id="IPR013738">
    <property type="entry name" value="Beta_galactosidase_Trimer"/>
</dbReference>
<dbReference type="Pfam" id="PF08532">
    <property type="entry name" value="Glyco_hydro_42M"/>
    <property type="match status" value="1"/>
</dbReference>
<dbReference type="SUPFAM" id="SSF52317">
    <property type="entry name" value="Class I glutamine amidotransferase-like"/>
    <property type="match status" value="1"/>
</dbReference>
<dbReference type="InterPro" id="IPR003476">
    <property type="entry name" value="Glyco_hydro_42"/>
</dbReference>
<keyword evidence="7" id="KW-0326">Glycosidase</keyword>
<protein>
    <recommendedName>
        <fullName evidence="3">beta-galactosidase</fullName>
        <ecNumber evidence="3">3.2.1.23</ecNumber>
    </recommendedName>
</protein>
<dbReference type="SUPFAM" id="SSF51445">
    <property type="entry name" value="(Trans)glycosidases"/>
    <property type="match status" value="1"/>
</dbReference>
<dbReference type="InterPro" id="IPR013529">
    <property type="entry name" value="Glyco_hydro_42_N"/>
</dbReference>
<evidence type="ECO:0000313" key="11">
    <source>
        <dbReference type="Proteomes" id="UP000290624"/>
    </source>
</evidence>
<dbReference type="OrthoDB" id="9800974at2"/>
<evidence type="ECO:0000256" key="5">
    <source>
        <dbReference type="ARBA" id="ARBA00022801"/>
    </source>
</evidence>
<evidence type="ECO:0000259" key="8">
    <source>
        <dbReference type="Pfam" id="PF02449"/>
    </source>
</evidence>
<evidence type="ECO:0000256" key="4">
    <source>
        <dbReference type="ARBA" id="ARBA00022723"/>
    </source>
</evidence>
<dbReference type="RefSeq" id="WP_129458112.1">
    <property type="nucleotide sequence ID" value="NZ_PPCV01000003.1"/>
</dbReference>
<keyword evidence="4" id="KW-0479">Metal-binding</keyword>
<evidence type="ECO:0000313" key="10">
    <source>
        <dbReference type="EMBL" id="RXW32500.1"/>
    </source>
</evidence>
<sequence length="710" mass="78852">MTITAQHPHPLRFGAAYYPEYQPSLDLERDLDLMRAAHFNVIRVGESVWSTWEPRNGEFDLEWLQPVLDGAHARGIGVILGTPTYAVPPWLWRTYPEIAGDVATGRPQGWGRRQEVDITHAAFRFHAERVIRAVMARYAAHPAVIGVQVDNEPGAMLLHNHNTFVGFLDWLRERYGDVETLNRAWGLVYWSHRIGDWSELWCPDGNLQPQYALAWRRYQDELVTGFIGWQADLVRQYMRDDQFVTTCVALDRPAVHEEQVVRRLDVPALNAYHGVEEHLDLARQLTRPDHWIRTGVAGLLELGDRGYALRQERFLVTETNLQSINWWWQHFPPYPGQIRQSALALIARGASMIEYWHWHTLHFGTETYWGGVLPHSQVPGRIYAEVSALGDVLAGLGDRLDGYTPDADVALLYSTDSKQSFEDFPPLCNADGSPRASAYHDIVDAFHAAVLHAGAQARFLHAEQWDELTASDAARRFPVLVAAAFYVATTGQLGKLRAYAAAGGHLVVGPRTGYGDEESRARFAIAPDVVGPAGGVHYEEFTSLRSPVAVVGEGMAVSGGAAGQWWADHLLVDDADVLARYDHPQLGRFPAVTTRAHGRGRVTYVGTVPDRTLGADLVRHLVPTPVAAAWRRDTPVTVLSGVANGTRVHFVHNWSRSVAHAVTPHGVDDLVGGVPLPAGHRLTLDPWDSLVLADTTPPTDPVRQSATQGK</sequence>
<keyword evidence="6" id="KW-0862">Zinc</keyword>
<dbReference type="GO" id="GO:0009341">
    <property type="term" value="C:beta-galactosidase complex"/>
    <property type="evidence" value="ECO:0007669"/>
    <property type="project" value="InterPro"/>
</dbReference>
<dbReference type="PANTHER" id="PTHR36447">
    <property type="entry name" value="BETA-GALACTOSIDASE GANA"/>
    <property type="match status" value="1"/>
</dbReference>
<evidence type="ECO:0000256" key="2">
    <source>
        <dbReference type="ARBA" id="ARBA00005940"/>
    </source>
</evidence>
<dbReference type="Proteomes" id="UP000290624">
    <property type="component" value="Unassembled WGS sequence"/>
</dbReference>
<dbReference type="CDD" id="cd03143">
    <property type="entry name" value="A4_beta-galactosidase_middle_domain"/>
    <property type="match status" value="1"/>
</dbReference>
<feature type="domain" description="Glycoside hydrolase family 42 N-terminal" evidence="8">
    <location>
        <begin position="17"/>
        <end position="393"/>
    </location>
</feature>
<name>A0A4Q2EG04_9ACTN</name>
<dbReference type="GO" id="GO:0004565">
    <property type="term" value="F:beta-galactosidase activity"/>
    <property type="evidence" value="ECO:0007669"/>
    <property type="project" value="UniProtKB-EC"/>
</dbReference>
<dbReference type="InterPro" id="IPR029062">
    <property type="entry name" value="Class_I_gatase-like"/>
</dbReference>
<evidence type="ECO:0000256" key="3">
    <source>
        <dbReference type="ARBA" id="ARBA00012756"/>
    </source>
</evidence>
<accession>A0A4Q2EG04</accession>
<evidence type="ECO:0000256" key="1">
    <source>
        <dbReference type="ARBA" id="ARBA00001412"/>
    </source>
</evidence>
<dbReference type="Pfam" id="PF02449">
    <property type="entry name" value="Glyco_hydro_42"/>
    <property type="match status" value="1"/>
</dbReference>
<keyword evidence="5" id="KW-0378">Hydrolase</keyword>
<organism evidence="10 11">
    <name type="scientific">Propioniciclava flava</name>
    <dbReference type="NCBI Taxonomy" id="2072026"/>
    <lineage>
        <taxon>Bacteria</taxon>
        <taxon>Bacillati</taxon>
        <taxon>Actinomycetota</taxon>
        <taxon>Actinomycetes</taxon>
        <taxon>Propionibacteriales</taxon>
        <taxon>Propionibacteriaceae</taxon>
        <taxon>Propioniciclava</taxon>
    </lineage>
</organism>